<dbReference type="EMBL" id="MKIO01000030">
    <property type="protein sequence ID" value="OLP55090.1"/>
    <property type="molecule type" value="Genomic_DNA"/>
</dbReference>
<dbReference type="AlphaFoldDB" id="A0A1Q9AIS0"/>
<organism evidence="3 4">
    <name type="scientific">Xaviernesmea rhizosphaerae</name>
    <dbReference type="NCBI Taxonomy" id="1672749"/>
    <lineage>
        <taxon>Bacteria</taxon>
        <taxon>Pseudomonadati</taxon>
        <taxon>Pseudomonadota</taxon>
        <taxon>Alphaproteobacteria</taxon>
        <taxon>Hyphomicrobiales</taxon>
        <taxon>Rhizobiaceae</taxon>
        <taxon>Rhizobium/Agrobacterium group</taxon>
        <taxon>Xaviernesmea</taxon>
    </lineage>
</organism>
<sequence length="541" mass="55034">MTETALPLAGMPAFANRPVKGNKGKGEDVAGFDFAKAVAALSNVVDEQPAEGEPAAKGKLAGKATVRVADLAKGSDRAGPADVASADTLLQTADKAEAGSVKGKGAHHGAKPSRLQAAQEDLPLAAEARDLPAVISDDKAVEEKAGADEKTVSHVQLLRKAARDNAAKTQNDGSQENVSMQVLHEALSKLKQTGKSAKEAASGDEEAASDEGESTTAAGVSGQNQGQLHGTGAAALLTMLASAHGGAHAAVASAKGAPLPDEAGQPSSLKLEGMPMPRLKEAAIEGDGPDMPKGTAEAVPDTLFRFSRADGKGQAATLKVTDDGLKAPSAEAKTPAKLEQVTVLDSRRFLGVAMTTANAQIVTESVAKSARAGASTLEAVALLQGTQQASAAGKVLDTLKIQLHPNDIGPVTATLKLKEDELQVELRVQTGEAFRQLRSDQDAMVEALKSQGFSVDQINIVFTPASDTSQGGADGGGQGQQGAGQFGSGTPGQQAGEGRGQAGAEERGAQRQASRNYDGKMGATDASLRPGDPGQSGDIYL</sequence>
<feature type="region of interest" description="Disordered" evidence="1">
    <location>
        <begin position="465"/>
        <end position="541"/>
    </location>
</feature>
<reference evidence="3 4" key="1">
    <citation type="submission" date="2016-09" db="EMBL/GenBank/DDBJ databases">
        <title>Rhizobium sp. nov., a novel species isolated from the rice rhizosphere.</title>
        <authorList>
            <person name="Zhao J."/>
            <person name="Zhang X."/>
        </authorList>
    </citation>
    <scope>NUCLEOTIDE SEQUENCE [LARGE SCALE GENOMIC DNA]</scope>
    <source>
        <strain evidence="3 4">MH17</strain>
    </source>
</reference>
<dbReference type="RefSeq" id="WP_075635128.1">
    <property type="nucleotide sequence ID" value="NZ_MKIO01000030.1"/>
</dbReference>
<dbReference type="CDD" id="cd17470">
    <property type="entry name" value="T3SS_Flik_C"/>
    <property type="match status" value="1"/>
</dbReference>
<accession>A0A1Q9AIS0</accession>
<dbReference type="Pfam" id="PF02120">
    <property type="entry name" value="Flg_hook"/>
    <property type="match status" value="1"/>
</dbReference>
<comment type="caution">
    <text evidence="3">The sequence shown here is derived from an EMBL/GenBank/DDBJ whole genome shotgun (WGS) entry which is preliminary data.</text>
</comment>
<dbReference type="InterPro" id="IPR038610">
    <property type="entry name" value="FliK-like_C_sf"/>
</dbReference>
<dbReference type="STRING" id="1672749.BJF92_16985"/>
<evidence type="ECO:0000313" key="4">
    <source>
        <dbReference type="Proteomes" id="UP000186143"/>
    </source>
</evidence>
<evidence type="ECO:0000259" key="2">
    <source>
        <dbReference type="Pfam" id="PF02120"/>
    </source>
</evidence>
<feature type="region of interest" description="Disordered" evidence="1">
    <location>
        <begin position="96"/>
        <end position="117"/>
    </location>
</feature>
<feature type="region of interest" description="Disordered" evidence="1">
    <location>
        <begin position="191"/>
        <end position="228"/>
    </location>
</feature>
<protein>
    <recommendedName>
        <fullName evidence="2">Flagellar hook-length control protein-like C-terminal domain-containing protein</fullName>
    </recommendedName>
</protein>
<proteinExistence type="predicted"/>
<gene>
    <name evidence="3" type="ORF">BJF92_16985</name>
</gene>
<feature type="region of interest" description="Disordered" evidence="1">
    <location>
        <begin position="1"/>
        <end position="22"/>
    </location>
</feature>
<dbReference type="Gene3D" id="3.30.750.140">
    <property type="match status" value="1"/>
</dbReference>
<feature type="compositionally biased region" description="Gly residues" evidence="1">
    <location>
        <begin position="472"/>
        <end position="501"/>
    </location>
</feature>
<dbReference type="InterPro" id="IPR021136">
    <property type="entry name" value="Flagellar_hook_control-like_C"/>
</dbReference>
<evidence type="ECO:0000313" key="3">
    <source>
        <dbReference type="EMBL" id="OLP55090.1"/>
    </source>
</evidence>
<dbReference type="OrthoDB" id="8117459at2"/>
<name>A0A1Q9AIS0_9HYPH</name>
<evidence type="ECO:0000256" key="1">
    <source>
        <dbReference type="SAM" id="MobiDB-lite"/>
    </source>
</evidence>
<feature type="domain" description="Flagellar hook-length control protein-like C-terminal" evidence="2">
    <location>
        <begin position="387"/>
        <end position="461"/>
    </location>
</feature>
<feature type="compositionally biased region" description="Acidic residues" evidence="1">
    <location>
        <begin position="202"/>
        <end position="213"/>
    </location>
</feature>
<dbReference type="Proteomes" id="UP000186143">
    <property type="component" value="Unassembled WGS sequence"/>
</dbReference>